<proteinExistence type="predicted"/>
<feature type="coiled-coil region" evidence="1">
    <location>
        <begin position="4"/>
        <end position="64"/>
    </location>
</feature>
<name>A0A9J6GJW9_HAELO</name>
<dbReference type="EMBL" id="JABSTR010000007">
    <property type="protein sequence ID" value="KAH9374708.1"/>
    <property type="molecule type" value="Genomic_DNA"/>
</dbReference>
<dbReference type="OrthoDB" id="10529467at2759"/>
<evidence type="ECO:0000256" key="1">
    <source>
        <dbReference type="SAM" id="Coils"/>
    </source>
</evidence>
<sequence length="129" mass="14593">MPTNAELEKMVADMQQRLDAETERTAEAVFGRFLLKMQTSGVDIVELKKQVDELVSSLEHMNSLVEDLRSSATYLVLHGKIYAWERPLDGRNEDFRVLNSVGLKLEFEAVPLAEFLAKTLKRAKAPNLS</sequence>
<evidence type="ECO:0000313" key="2">
    <source>
        <dbReference type="EMBL" id="KAH9374708.1"/>
    </source>
</evidence>
<protein>
    <submittedName>
        <fullName evidence="2">Uncharacterized protein</fullName>
    </submittedName>
</protein>
<evidence type="ECO:0000313" key="3">
    <source>
        <dbReference type="Proteomes" id="UP000821853"/>
    </source>
</evidence>
<dbReference type="Proteomes" id="UP000821853">
    <property type="component" value="Chromosome 5"/>
</dbReference>
<keyword evidence="3" id="KW-1185">Reference proteome</keyword>
<gene>
    <name evidence="2" type="ORF">HPB48_003538</name>
</gene>
<reference evidence="2 3" key="1">
    <citation type="journal article" date="2020" name="Cell">
        <title>Large-Scale Comparative Analyses of Tick Genomes Elucidate Their Genetic Diversity and Vector Capacities.</title>
        <authorList>
            <consortium name="Tick Genome and Microbiome Consortium (TIGMIC)"/>
            <person name="Jia N."/>
            <person name="Wang J."/>
            <person name="Shi W."/>
            <person name="Du L."/>
            <person name="Sun Y."/>
            <person name="Zhan W."/>
            <person name="Jiang J.F."/>
            <person name="Wang Q."/>
            <person name="Zhang B."/>
            <person name="Ji P."/>
            <person name="Bell-Sakyi L."/>
            <person name="Cui X.M."/>
            <person name="Yuan T.T."/>
            <person name="Jiang B.G."/>
            <person name="Yang W.F."/>
            <person name="Lam T.T."/>
            <person name="Chang Q.C."/>
            <person name="Ding S.J."/>
            <person name="Wang X.J."/>
            <person name="Zhu J.G."/>
            <person name="Ruan X.D."/>
            <person name="Zhao L."/>
            <person name="Wei J.T."/>
            <person name="Ye R.Z."/>
            <person name="Que T.C."/>
            <person name="Du C.H."/>
            <person name="Zhou Y.H."/>
            <person name="Cheng J.X."/>
            <person name="Dai P.F."/>
            <person name="Guo W.B."/>
            <person name="Han X.H."/>
            <person name="Huang E.J."/>
            <person name="Li L.F."/>
            <person name="Wei W."/>
            <person name="Gao Y.C."/>
            <person name="Liu J.Z."/>
            <person name="Shao H.Z."/>
            <person name="Wang X."/>
            <person name="Wang C.C."/>
            <person name="Yang T.C."/>
            <person name="Huo Q.B."/>
            <person name="Li W."/>
            <person name="Chen H.Y."/>
            <person name="Chen S.E."/>
            <person name="Zhou L.G."/>
            <person name="Ni X.B."/>
            <person name="Tian J.H."/>
            <person name="Sheng Y."/>
            <person name="Liu T."/>
            <person name="Pan Y.S."/>
            <person name="Xia L.Y."/>
            <person name="Li J."/>
            <person name="Zhao F."/>
            <person name="Cao W.C."/>
        </authorList>
    </citation>
    <scope>NUCLEOTIDE SEQUENCE [LARGE SCALE GENOMIC DNA]</scope>
    <source>
        <strain evidence="2">HaeL-2018</strain>
    </source>
</reference>
<keyword evidence="1" id="KW-0175">Coiled coil</keyword>
<comment type="caution">
    <text evidence="2">The sequence shown here is derived from an EMBL/GenBank/DDBJ whole genome shotgun (WGS) entry which is preliminary data.</text>
</comment>
<dbReference type="VEuPathDB" id="VectorBase:HLOH_062236"/>
<dbReference type="AlphaFoldDB" id="A0A9J6GJW9"/>
<organism evidence="2 3">
    <name type="scientific">Haemaphysalis longicornis</name>
    <name type="common">Bush tick</name>
    <dbReference type="NCBI Taxonomy" id="44386"/>
    <lineage>
        <taxon>Eukaryota</taxon>
        <taxon>Metazoa</taxon>
        <taxon>Ecdysozoa</taxon>
        <taxon>Arthropoda</taxon>
        <taxon>Chelicerata</taxon>
        <taxon>Arachnida</taxon>
        <taxon>Acari</taxon>
        <taxon>Parasitiformes</taxon>
        <taxon>Ixodida</taxon>
        <taxon>Ixodoidea</taxon>
        <taxon>Ixodidae</taxon>
        <taxon>Haemaphysalinae</taxon>
        <taxon>Haemaphysalis</taxon>
    </lineage>
</organism>
<accession>A0A9J6GJW9</accession>